<sequence length="118" mass="13236">MSSSRGRGLNGGNNEYRGGSTMDSLLLETQNDVRMEELADKISQLHSVTLDIHGAVDDQNRLLDDTDSNFNSFGGGLQRTQSRVTGLLNNRQRRLTFYIVLLILGLAFVLYIISFKRK</sequence>
<evidence type="ECO:0000313" key="1">
    <source>
        <dbReference type="EMBL" id="KAJ9060527.1"/>
    </source>
</evidence>
<dbReference type="Proteomes" id="UP001165960">
    <property type="component" value="Unassembled WGS sequence"/>
</dbReference>
<evidence type="ECO:0000313" key="2">
    <source>
        <dbReference type="Proteomes" id="UP001165960"/>
    </source>
</evidence>
<protein>
    <submittedName>
        <fullName evidence="1">Protein transport protein bet1</fullName>
    </submittedName>
</protein>
<comment type="caution">
    <text evidence="1">The sequence shown here is derived from an EMBL/GenBank/DDBJ whole genome shotgun (WGS) entry which is preliminary data.</text>
</comment>
<name>A0ACC2SEE3_9FUNG</name>
<accession>A0ACC2SEE3</accession>
<proteinExistence type="predicted"/>
<keyword evidence="2" id="KW-1185">Reference proteome</keyword>
<gene>
    <name evidence="1" type="primary">BET1_4</name>
    <name evidence="1" type="ORF">DSO57_1029866</name>
</gene>
<organism evidence="1 2">
    <name type="scientific">Entomophthora muscae</name>
    <dbReference type="NCBI Taxonomy" id="34485"/>
    <lineage>
        <taxon>Eukaryota</taxon>
        <taxon>Fungi</taxon>
        <taxon>Fungi incertae sedis</taxon>
        <taxon>Zoopagomycota</taxon>
        <taxon>Entomophthoromycotina</taxon>
        <taxon>Entomophthoromycetes</taxon>
        <taxon>Entomophthorales</taxon>
        <taxon>Entomophthoraceae</taxon>
        <taxon>Entomophthora</taxon>
    </lineage>
</organism>
<dbReference type="EMBL" id="QTSX02005171">
    <property type="protein sequence ID" value="KAJ9060527.1"/>
    <property type="molecule type" value="Genomic_DNA"/>
</dbReference>
<reference evidence="1" key="1">
    <citation type="submission" date="2022-04" db="EMBL/GenBank/DDBJ databases">
        <title>Genome of the entomopathogenic fungus Entomophthora muscae.</title>
        <authorList>
            <person name="Elya C."/>
            <person name="Lovett B.R."/>
            <person name="Lee E."/>
            <person name="Macias A.M."/>
            <person name="Hajek A.E."/>
            <person name="De Bivort B.L."/>
            <person name="Kasson M.T."/>
            <person name="De Fine Licht H.H."/>
            <person name="Stajich J.E."/>
        </authorList>
    </citation>
    <scope>NUCLEOTIDE SEQUENCE</scope>
    <source>
        <strain evidence="1">Berkeley</strain>
    </source>
</reference>